<keyword evidence="2" id="KW-1185">Reference proteome</keyword>
<comment type="caution">
    <text evidence="1">The sequence shown here is derived from an EMBL/GenBank/DDBJ whole genome shotgun (WGS) entry which is preliminary data.</text>
</comment>
<sequence length="321" mass="34996">MRILLQTPPALLLPAKGSGLLSCPTLQTGCIFIVVLLVPLSPSSGCPAICTCSSGEVNCMDRRLFLVPDDLPANATAILLDYNSIAVLRNHIFLNQHTLVRLSLHNNIIMSIHSQALVGLGELQELDLSGNFLSNLLPETFFPVPSLTTLNLGNNKLVSLNPELLGALPHLQTLSLHGNALTLLSSAFFENLPALRSFKLDDNSWVCTCGIQPLFQWLTDNVDKVPDVKSVSCKLPDVFAQYPIIDIGNKSFVHCHEPWLLPQDYSFFLLIGPSCFLGSICICALVGLIAVACTKMWMGSHTYHGPPPATRAERARRPTYG</sequence>
<gene>
    <name evidence="1" type="ORF">K3G42_014079</name>
</gene>
<evidence type="ECO:0000313" key="1">
    <source>
        <dbReference type="EMBL" id="KAH7998247.1"/>
    </source>
</evidence>
<accession>A0ACB8F0C5</accession>
<organism evidence="1 2">
    <name type="scientific">Sphaerodactylus townsendi</name>
    <dbReference type="NCBI Taxonomy" id="933632"/>
    <lineage>
        <taxon>Eukaryota</taxon>
        <taxon>Metazoa</taxon>
        <taxon>Chordata</taxon>
        <taxon>Craniata</taxon>
        <taxon>Vertebrata</taxon>
        <taxon>Euteleostomi</taxon>
        <taxon>Lepidosauria</taxon>
        <taxon>Squamata</taxon>
        <taxon>Bifurcata</taxon>
        <taxon>Gekkota</taxon>
        <taxon>Sphaerodactylidae</taxon>
        <taxon>Sphaerodactylus</taxon>
    </lineage>
</organism>
<dbReference type="Proteomes" id="UP000827872">
    <property type="component" value="Linkage Group LG12"/>
</dbReference>
<evidence type="ECO:0000313" key="2">
    <source>
        <dbReference type="Proteomes" id="UP000827872"/>
    </source>
</evidence>
<protein>
    <submittedName>
        <fullName evidence="1">Uncharacterized protein</fullName>
    </submittedName>
</protein>
<name>A0ACB8F0C5_9SAUR</name>
<dbReference type="EMBL" id="CM037625">
    <property type="protein sequence ID" value="KAH7998247.1"/>
    <property type="molecule type" value="Genomic_DNA"/>
</dbReference>
<reference evidence="1" key="1">
    <citation type="submission" date="2021-08" db="EMBL/GenBank/DDBJ databases">
        <title>The first chromosome-level gecko genome reveals the dynamic sex chromosomes of Neotropical dwarf geckos (Sphaerodactylidae: Sphaerodactylus).</title>
        <authorList>
            <person name="Pinto B.J."/>
            <person name="Keating S.E."/>
            <person name="Gamble T."/>
        </authorList>
    </citation>
    <scope>NUCLEOTIDE SEQUENCE</scope>
    <source>
        <strain evidence="1">TG3544</strain>
    </source>
</reference>
<proteinExistence type="predicted"/>